<dbReference type="RefSeq" id="WP_043872933.1">
    <property type="nucleotide sequence ID" value="NZ_CCVW01000001.1"/>
</dbReference>
<evidence type="ECO:0000313" key="3">
    <source>
        <dbReference type="Proteomes" id="UP000044071"/>
    </source>
</evidence>
<accession>A0A078KXA0</accession>
<evidence type="ECO:0000313" key="2">
    <source>
        <dbReference type="EMBL" id="CDZ76399.1"/>
    </source>
</evidence>
<feature type="compositionally biased region" description="Polar residues" evidence="1">
    <location>
        <begin position="182"/>
        <end position="194"/>
    </location>
</feature>
<name>A0A078KXA0_9GAMM</name>
<gene>
    <name evidence="2" type="ORF">BN59_00668</name>
</gene>
<dbReference type="Proteomes" id="UP000044071">
    <property type="component" value="Unassembled WGS sequence"/>
</dbReference>
<feature type="compositionally biased region" description="Polar residues" evidence="1">
    <location>
        <begin position="149"/>
        <end position="175"/>
    </location>
</feature>
<dbReference type="AlphaFoldDB" id="A0A078KXA0"/>
<dbReference type="EMBL" id="CCSB01000001">
    <property type="protein sequence ID" value="CDZ76399.1"/>
    <property type="molecule type" value="Genomic_DNA"/>
</dbReference>
<reference evidence="2 3" key="1">
    <citation type="submission" date="2014-06" db="EMBL/GenBank/DDBJ databases">
        <authorList>
            <person name="Urmite Genomes Urmite Genomes"/>
        </authorList>
    </citation>
    <scope>NUCLEOTIDE SEQUENCE [LARGE SCALE GENOMIC DNA]</scope>
</reference>
<sequence>MLRREKEEASTVNALQLIRSTLNSAKTVISTWEYNERIIANAIRELVVAEEFNSLKDIIDEEFKNWPARNQHKKPLLDLFNEVFNEMEESAVKDMLKKAINCARIPKGAFALPMVVTNSIQPGSNRSKDNNRALSSNSSNPTIDRPTTAIHSNDSLQQQVPSKTPNDGLSSTISANKHPANAANQSLPTVNQTGMLPFPQRATDIKFRILRYKSIQYGREYLENPAYWDAFFKRMPFIECPAIDEETKEERETNGFNPR</sequence>
<evidence type="ECO:0000256" key="1">
    <source>
        <dbReference type="SAM" id="MobiDB-lite"/>
    </source>
</evidence>
<proteinExistence type="predicted"/>
<organism evidence="2 3">
    <name type="scientific">Legionella massiliensis</name>
    <dbReference type="NCBI Taxonomy" id="1034943"/>
    <lineage>
        <taxon>Bacteria</taxon>
        <taxon>Pseudomonadati</taxon>
        <taxon>Pseudomonadota</taxon>
        <taxon>Gammaproteobacteria</taxon>
        <taxon>Legionellales</taxon>
        <taxon>Legionellaceae</taxon>
        <taxon>Legionella</taxon>
    </lineage>
</organism>
<protein>
    <submittedName>
        <fullName evidence="2">Uncharacterized protein</fullName>
    </submittedName>
</protein>
<keyword evidence="3" id="KW-1185">Reference proteome</keyword>
<feature type="region of interest" description="Disordered" evidence="1">
    <location>
        <begin position="120"/>
        <end position="195"/>
    </location>
</feature>
<feature type="compositionally biased region" description="Polar residues" evidence="1">
    <location>
        <begin position="132"/>
        <end position="142"/>
    </location>
</feature>